<name>A0A4Q4Z966_9ACTN</name>
<sequence length="215" mass="23219">MRDRDRGPRTAVALAPATAPHWLPAGRAGIIAKPVTMGDSYDVALRDFGLLVAALAFATLAFDRRRVQRDSPPTATVGEALPLVRRRAGLRDRSRAATDPRPETEAATPASRWLTGRHPWDPPGRGLWSGHDGPAGSTALGSGRVLPRALTRAVRRGPACPSPQRRGPRHQGARRPASQRRPGPADPVLTSHPPVTPVWRRLSFAYAPTRPPKGR</sequence>
<dbReference type="Proteomes" id="UP000295198">
    <property type="component" value="Unassembled WGS sequence"/>
</dbReference>
<comment type="caution">
    <text evidence="2">The sequence shown here is derived from an EMBL/GenBank/DDBJ whole genome shotgun (WGS) entry which is preliminary data.</text>
</comment>
<feature type="region of interest" description="Disordered" evidence="1">
    <location>
        <begin position="86"/>
        <end position="198"/>
    </location>
</feature>
<proteinExistence type="predicted"/>
<feature type="compositionally biased region" description="Basic and acidic residues" evidence="1">
    <location>
        <begin position="89"/>
        <end position="104"/>
    </location>
</feature>
<reference evidence="2 3" key="1">
    <citation type="submission" date="2019-01" db="EMBL/GenBank/DDBJ databases">
        <title>Nocardioides guangzhouensis sp. nov., an actinobacterium isolated from soil.</title>
        <authorList>
            <person name="Fu Y."/>
            <person name="Cai Y."/>
            <person name="Lin Z."/>
            <person name="Chen P."/>
        </authorList>
    </citation>
    <scope>NUCLEOTIDE SEQUENCE [LARGE SCALE GENOMIC DNA]</scope>
    <source>
        <strain evidence="2 3">130</strain>
    </source>
</reference>
<evidence type="ECO:0000256" key="1">
    <source>
        <dbReference type="SAM" id="MobiDB-lite"/>
    </source>
</evidence>
<dbReference type="EMBL" id="SDKM01000023">
    <property type="protein sequence ID" value="RYP84450.1"/>
    <property type="molecule type" value="Genomic_DNA"/>
</dbReference>
<protein>
    <submittedName>
        <fullName evidence="2">Uncharacterized protein</fullName>
    </submittedName>
</protein>
<keyword evidence="3" id="KW-1185">Reference proteome</keyword>
<gene>
    <name evidence="2" type="ORF">EKO23_15620</name>
</gene>
<accession>A0A4Q4Z966</accession>
<organism evidence="2 3">
    <name type="scientific">Nocardioides guangzhouensis</name>
    <dbReference type="NCBI Taxonomy" id="2497878"/>
    <lineage>
        <taxon>Bacteria</taxon>
        <taxon>Bacillati</taxon>
        <taxon>Actinomycetota</taxon>
        <taxon>Actinomycetes</taxon>
        <taxon>Propionibacteriales</taxon>
        <taxon>Nocardioidaceae</taxon>
        <taxon>Nocardioides</taxon>
    </lineage>
</organism>
<evidence type="ECO:0000313" key="2">
    <source>
        <dbReference type="EMBL" id="RYP84450.1"/>
    </source>
</evidence>
<dbReference type="AlphaFoldDB" id="A0A4Q4Z966"/>
<evidence type="ECO:0000313" key="3">
    <source>
        <dbReference type="Proteomes" id="UP000295198"/>
    </source>
</evidence>